<feature type="region of interest" description="Disordered" evidence="1">
    <location>
        <begin position="1"/>
        <end position="36"/>
    </location>
</feature>
<organism evidence="3 4">
    <name type="scientific">Corynespora cassiicola Philippines</name>
    <dbReference type="NCBI Taxonomy" id="1448308"/>
    <lineage>
        <taxon>Eukaryota</taxon>
        <taxon>Fungi</taxon>
        <taxon>Dikarya</taxon>
        <taxon>Ascomycota</taxon>
        <taxon>Pezizomycotina</taxon>
        <taxon>Dothideomycetes</taxon>
        <taxon>Pleosporomycetidae</taxon>
        <taxon>Pleosporales</taxon>
        <taxon>Corynesporascaceae</taxon>
        <taxon>Corynespora</taxon>
    </lineage>
</organism>
<dbReference type="InterPro" id="IPR052895">
    <property type="entry name" value="HetReg/Transcr_Mod"/>
</dbReference>
<dbReference type="STRING" id="1448308.A0A2T2NXH3"/>
<evidence type="ECO:0000313" key="3">
    <source>
        <dbReference type="EMBL" id="PSN70121.1"/>
    </source>
</evidence>
<protein>
    <submittedName>
        <fullName evidence="3">HET-domain-containing protein</fullName>
    </submittedName>
</protein>
<evidence type="ECO:0000259" key="2">
    <source>
        <dbReference type="Pfam" id="PF06985"/>
    </source>
</evidence>
<dbReference type="EMBL" id="KZ678132">
    <property type="protein sequence ID" value="PSN70121.1"/>
    <property type="molecule type" value="Genomic_DNA"/>
</dbReference>
<dbReference type="AlphaFoldDB" id="A0A2T2NXH3"/>
<reference evidence="3 4" key="1">
    <citation type="journal article" date="2018" name="Front. Microbiol.">
        <title>Genome-Wide Analysis of Corynespora cassiicola Leaf Fall Disease Putative Effectors.</title>
        <authorList>
            <person name="Lopez D."/>
            <person name="Ribeiro S."/>
            <person name="Label P."/>
            <person name="Fumanal B."/>
            <person name="Venisse J.S."/>
            <person name="Kohler A."/>
            <person name="de Oliveira R.R."/>
            <person name="Labutti K."/>
            <person name="Lipzen A."/>
            <person name="Lail K."/>
            <person name="Bauer D."/>
            <person name="Ohm R.A."/>
            <person name="Barry K.W."/>
            <person name="Spatafora J."/>
            <person name="Grigoriev I.V."/>
            <person name="Martin F.M."/>
            <person name="Pujade-Renaud V."/>
        </authorList>
    </citation>
    <scope>NUCLEOTIDE SEQUENCE [LARGE SCALE GENOMIC DNA]</scope>
    <source>
        <strain evidence="3 4">Philippines</strain>
    </source>
</reference>
<proteinExistence type="predicted"/>
<dbReference type="Pfam" id="PF06985">
    <property type="entry name" value="HET"/>
    <property type="match status" value="1"/>
</dbReference>
<dbReference type="OrthoDB" id="5386682at2759"/>
<keyword evidence="4" id="KW-1185">Reference proteome</keyword>
<dbReference type="Pfam" id="PF26639">
    <property type="entry name" value="Het-6_barrel"/>
    <property type="match status" value="1"/>
</dbReference>
<dbReference type="Proteomes" id="UP000240883">
    <property type="component" value="Unassembled WGS sequence"/>
</dbReference>
<accession>A0A2T2NXH3</accession>
<dbReference type="InterPro" id="IPR010730">
    <property type="entry name" value="HET"/>
</dbReference>
<evidence type="ECO:0000313" key="4">
    <source>
        <dbReference type="Proteomes" id="UP000240883"/>
    </source>
</evidence>
<feature type="compositionally biased region" description="Polar residues" evidence="1">
    <location>
        <begin position="10"/>
        <end position="25"/>
    </location>
</feature>
<gene>
    <name evidence="3" type="ORF">BS50DRAFT_487577</name>
</gene>
<name>A0A2T2NXH3_CORCC</name>
<dbReference type="PANTHER" id="PTHR24148:SF73">
    <property type="entry name" value="HET DOMAIN PROTEIN (AFU_ORTHOLOGUE AFUA_8G01020)"/>
    <property type="match status" value="1"/>
</dbReference>
<feature type="domain" description="Heterokaryon incompatibility" evidence="2">
    <location>
        <begin position="108"/>
        <end position="282"/>
    </location>
</feature>
<dbReference type="PANTHER" id="PTHR24148">
    <property type="entry name" value="ANKYRIN REPEAT DOMAIN-CONTAINING PROTEIN 39 HOMOLOG-RELATED"/>
    <property type="match status" value="1"/>
</dbReference>
<sequence length="689" mass="77415">MANVEFLSRNGKNQNLSHPSSSSTDTRLDPAYHHPSTSRDLASTLIETHQPSYPTTLSPDSFKYPALQDGIEGSVRLIRLDPCFHGDTHEHIRCTLVCAQPWLKKLHYECLSYCWGDAGGKTPIYIRTRDSSVSAYRPFLVTFNLYNALVRLRDTHSSAWLWIDAISINQDDTHEKDIQVGMMNKIYSNAAGVVIWLGECTDELSKAVSVIYAISEYFAQQVSLRASSILGEDGLHLTLNDLDILKRYTSVDVWAVTTEEAYNYLASLFTLPWFRRVWVLQEASSRTAISVRIGKYYVPWDSIILASLWQANLTRSYTLKQNVLGHGSTDGYLPELWLGILGDRKPRGLSMLELVCRARDFEATDPRDKVFALLGLANDLPTPSSRPLGLVPNYSKPKDRVYCDMAKDLMRLSGKLDVMCAVDTFSSPPHRNKTSPSWMPNLDVPVASVRGFGFPKKYNASYSTAADVSLLEQPGLHLRGFTLSTIGTTTETMFFRGNLRLVHSNGSDAIRTVWNQYVRPMCDFTTEDVVLHSYIHTLTAAGFALPTDFQSYPLGKVVSSTQVPSIKNDFAAYWAQMDPYFKDFHNPSNLMARARVGDAHQFAVLAGKSCHERKVFLTPDNWLGLGPRGAVRGDKVVILYGGSVPYVLRLQTQEEWRFQGEAYVDGFMDGAAKNTKLTQRIEEQIFKIC</sequence>
<evidence type="ECO:0000256" key="1">
    <source>
        <dbReference type="SAM" id="MobiDB-lite"/>
    </source>
</evidence>